<dbReference type="Gene3D" id="3.40.50.720">
    <property type="entry name" value="NAD(P)-binding Rossmann-like Domain"/>
    <property type="match status" value="2"/>
</dbReference>
<evidence type="ECO:0000256" key="2">
    <source>
        <dbReference type="ARBA" id="ARBA00023002"/>
    </source>
</evidence>
<dbReference type="SUPFAM" id="SSF52283">
    <property type="entry name" value="Formate/glycerate dehydrogenase catalytic domain-like"/>
    <property type="match status" value="1"/>
</dbReference>
<dbReference type="Pfam" id="PF00389">
    <property type="entry name" value="2-Hacid_dh"/>
    <property type="match status" value="1"/>
</dbReference>
<comment type="similarity">
    <text evidence="1 4">Belongs to the D-isomer specific 2-hydroxyacid dehydrogenase family.</text>
</comment>
<dbReference type="CDD" id="cd12162">
    <property type="entry name" value="2-Hacid_dh_4"/>
    <property type="match status" value="1"/>
</dbReference>
<dbReference type="InterPro" id="IPR029753">
    <property type="entry name" value="D-isomer_DH_CS"/>
</dbReference>
<evidence type="ECO:0000256" key="1">
    <source>
        <dbReference type="ARBA" id="ARBA00005854"/>
    </source>
</evidence>
<dbReference type="Proteomes" id="UP000175691">
    <property type="component" value="Unassembled WGS sequence"/>
</dbReference>
<dbReference type="Pfam" id="PF02826">
    <property type="entry name" value="2-Hacid_dh_C"/>
    <property type="match status" value="1"/>
</dbReference>
<dbReference type="SUPFAM" id="SSF51735">
    <property type="entry name" value="NAD(P)-binding Rossmann-fold domains"/>
    <property type="match status" value="1"/>
</dbReference>
<name>A0A1E7ZDE5_9ALTE</name>
<dbReference type="PANTHER" id="PTHR43761">
    <property type="entry name" value="D-ISOMER SPECIFIC 2-HYDROXYACID DEHYDROGENASE FAMILY PROTEIN (AFU_ORTHOLOGUE AFUA_1G13630)"/>
    <property type="match status" value="1"/>
</dbReference>
<comment type="caution">
    <text evidence="7">The sequence shown here is derived from an EMBL/GenBank/DDBJ whole genome shotgun (WGS) entry which is preliminary data.</text>
</comment>
<dbReference type="InterPro" id="IPR006140">
    <property type="entry name" value="D-isomer_DH_NAD-bd"/>
</dbReference>
<dbReference type="PANTHER" id="PTHR43761:SF1">
    <property type="entry name" value="D-ISOMER SPECIFIC 2-HYDROXYACID DEHYDROGENASE CATALYTIC DOMAIN-CONTAINING PROTEIN-RELATED"/>
    <property type="match status" value="1"/>
</dbReference>
<dbReference type="PROSITE" id="PS00671">
    <property type="entry name" value="D_2_HYDROXYACID_DH_3"/>
    <property type="match status" value="1"/>
</dbReference>
<dbReference type="InterPro" id="IPR036291">
    <property type="entry name" value="NAD(P)-bd_dom_sf"/>
</dbReference>
<dbReference type="RefSeq" id="WP_070124395.1">
    <property type="nucleotide sequence ID" value="NZ_MDHN01000013.1"/>
</dbReference>
<dbReference type="AlphaFoldDB" id="A0A1E7ZDE5"/>
<feature type="domain" description="D-isomer specific 2-hydroxyacid dehydrogenase catalytic" evidence="5">
    <location>
        <begin position="29"/>
        <end position="308"/>
    </location>
</feature>
<evidence type="ECO:0000256" key="3">
    <source>
        <dbReference type="ARBA" id="ARBA00023027"/>
    </source>
</evidence>
<keyword evidence="8" id="KW-1185">Reference proteome</keyword>
<reference evidence="7 8" key="1">
    <citation type="submission" date="2016-08" db="EMBL/GenBank/DDBJ databases">
        <authorList>
            <person name="Seilhamer J.J."/>
        </authorList>
    </citation>
    <scope>NUCLEOTIDE SEQUENCE [LARGE SCALE GENOMIC DNA]</scope>
    <source>
        <strain evidence="7 8">KCTC 42603</strain>
    </source>
</reference>
<evidence type="ECO:0000259" key="5">
    <source>
        <dbReference type="Pfam" id="PF00389"/>
    </source>
</evidence>
<proteinExistence type="inferred from homology"/>
<dbReference type="GO" id="GO:0051287">
    <property type="term" value="F:NAD binding"/>
    <property type="evidence" value="ECO:0007669"/>
    <property type="project" value="InterPro"/>
</dbReference>
<dbReference type="EMBL" id="MDHN01000013">
    <property type="protein sequence ID" value="OFC71543.1"/>
    <property type="molecule type" value="Genomic_DNA"/>
</dbReference>
<evidence type="ECO:0000313" key="7">
    <source>
        <dbReference type="EMBL" id="OFC71543.1"/>
    </source>
</evidence>
<keyword evidence="3" id="KW-0520">NAD</keyword>
<evidence type="ECO:0000256" key="4">
    <source>
        <dbReference type="RuleBase" id="RU003719"/>
    </source>
</evidence>
<protein>
    <submittedName>
        <fullName evidence="7">Glycerate dehydrogenase</fullName>
    </submittedName>
</protein>
<keyword evidence="2 4" id="KW-0560">Oxidoreductase</keyword>
<dbReference type="STRING" id="1656094.BFC18_07355"/>
<gene>
    <name evidence="7" type="ORF">BFC18_07355</name>
</gene>
<dbReference type="InterPro" id="IPR006139">
    <property type="entry name" value="D-isomer_2_OHA_DH_cat_dom"/>
</dbReference>
<accession>A0A1E7ZDE5</accession>
<evidence type="ECO:0000313" key="8">
    <source>
        <dbReference type="Proteomes" id="UP000175691"/>
    </source>
</evidence>
<sequence length="309" mass="32694">MKAVLLDADTLKPDELDLTGLTALPISLTQYATTTADERIARIKDAEIILVNKVVLDAEVLAHASACKYIGVLATGTNNIDKAYCQKQGIHVANVEGYGTDAVAQHALMLMLNLATSCPAYAADVDAGKWAAGPHFCLLDHPVMELAGKNLVIVGYGELGQRFAAMAKALGMNVQVAARPGKSDDERPSLDALLPDADVVSLHCLLSEESKHLINAERLKAMKPTALLVNTARGALIDESALLNALKNGEILGAGLDGLSQEPPPADHPLLNTGLKNLLVTPHSAWVAKEARQRLVNIATGHLKAFLSA</sequence>
<feature type="domain" description="D-isomer specific 2-hydroxyacid dehydrogenase NAD-binding" evidence="6">
    <location>
        <begin position="108"/>
        <end position="285"/>
    </location>
</feature>
<dbReference type="GO" id="GO:0016616">
    <property type="term" value="F:oxidoreductase activity, acting on the CH-OH group of donors, NAD or NADP as acceptor"/>
    <property type="evidence" value="ECO:0007669"/>
    <property type="project" value="InterPro"/>
</dbReference>
<dbReference type="OrthoDB" id="9805416at2"/>
<dbReference type="InterPro" id="IPR050418">
    <property type="entry name" value="D-iso_2-hydroxyacid_DH_PdxB"/>
</dbReference>
<evidence type="ECO:0000259" key="6">
    <source>
        <dbReference type="Pfam" id="PF02826"/>
    </source>
</evidence>
<organism evidence="7 8">
    <name type="scientific">Alteromonas confluentis</name>
    <dbReference type="NCBI Taxonomy" id="1656094"/>
    <lineage>
        <taxon>Bacteria</taxon>
        <taxon>Pseudomonadati</taxon>
        <taxon>Pseudomonadota</taxon>
        <taxon>Gammaproteobacteria</taxon>
        <taxon>Alteromonadales</taxon>
        <taxon>Alteromonadaceae</taxon>
        <taxon>Alteromonas/Salinimonas group</taxon>
        <taxon>Alteromonas</taxon>
    </lineage>
</organism>